<protein>
    <submittedName>
        <fullName evidence="3">Uncharacterized protein</fullName>
    </submittedName>
</protein>
<organism evidence="3 4">
    <name type="scientific">Pseudonocardia charpentierae</name>
    <dbReference type="NCBI Taxonomy" id="3075545"/>
    <lineage>
        <taxon>Bacteria</taxon>
        <taxon>Bacillati</taxon>
        <taxon>Actinomycetota</taxon>
        <taxon>Actinomycetes</taxon>
        <taxon>Pseudonocardiales</taxon>
        <taxon>Pseudonocardiaceae</taxon>
        <taxon>Pseudonocardia</taxon>
    </lineage>
</organism>
<evidence type="ECO:0000256" key="2">
    <source>
        <dbReference type="SAM" id="Phobius"/>
    </source>
</evidence>
<keyword evidence="2" id="KW-0812">Transmembrane</keyword>
<sequence>MLDRDIQNVGGDVDPGDATVRSWRLNRWMLVVSVIGVVVALVFGSCGGPPTSQQSVSRSGNNANQGGTQIVNQDTGSQDNGNNINCGHVEANAHCTVQIQDAVGRLSTSTPNDGQFKAELAKQSTTAPSGDGPWPFVVVDTGPEGLFARSSADVAANRLGYTTNRSIVWADCVQKSAFTPPNPINDVGPVWLRVHWKNDAPSKAALMSDPGDAEAAYMYRGLVVPYGHNGAIPACTSS</sequence>
<keyword evidence="2" id="KW-1133">Transmembrane helix</keyword>
<evidence type="ECO:0000256" key="1">
    <source>
        <dbReference type="SAM" id="MobiDB-lite"/>
    </source>
</evidence>
<keyword evidence="2" id="KW-0472">Membrane</keyword>
<accession>A0ABU2N6G3</accession>
<dbReference type="EMBL" id="JAVREJ010000004">
    <property type="protein sequence ID" value="MDT0349526.1"/>
    <property type="molecule type" value="Genomic_DNA"/>
</dbReference>
<evidence type="ECO:0000313" key="4">
    <source>
        <dbReference type="Proteomes" id="UP001183202"/>
    </source>
</evidence>
<dbReference type="RefSeq" id="WP_311555547.1">
    <property type="nucleotide sequence ID" value="NZ_JAVREJ010000004.1"/>
</dbReference>
<comment type="caution">
    <text evidence="3">The sequence shown here is derived from an EMBL/GenBank/DDBJ whole genome shotgun (WGS) entry which is preliminary data.</text>
</comment>
<reference evidence="4" key="1">
    <citation type="submission" date="2023-07" db="EMBL/GenBank/DDBJ databases">
        <title>30 novel species of actinomycetes from the DSMZ collection.</title>
        <authorList>
            <person name="Nouioui I."/>
        </authorList>
    </citation>
    <scope>NUCLEOTIDE SEQUENCE [LARGE SCALE GENOMIC DNA]</scope>
    <source>
        <strain evidence="4">DSM 45834</strain>
    </source>
</reference>
<gene>
    <name evidence="3" type="ORF">RM445_08325</name>
</gene>
<feature type="transmembrane region" description="Helical" evidence="2">
    <location>
        <begin position="28"/>
        <end position="45"/>
    </location>
</feature>
<feature type="region of interest" description="Disordered" evidence="1">
    <location>
        <begin position="50"/>
        <end position="81"/>
    </location>
</feature>
<evidence type="ECO:0000313" key="3">
    <source>
        <dbReference type="EMBL" id="MDT0349526.1"/>
    </source>
</evidence>
<dbReference type="Proteomes" id="UP001183202">
    <property type="component" value="Unassembled WGS sequence"/>
</dbReference>
<proteinExistence type="predicted"/>
<keyword evidence="4" id="KW-1185">Reference proteome</keyword>
<name>A0ABU2N6G3_9PSEU</name>